<dbReference type="OMA" id="QIPAQKD"/>
<dbReference type="GO" id="GO:0005739">
    <property type="term" value="C:mitochondrion"/>
    <property type="evidence" value="ECO:0007669"/>
    <property type="project" value="UniProtKB-ARBA"/>
</dbReference>
<evidence type="ECO:0000256" key="8">
    <source>
        <dbReference type="ARBA" id="ARBA00047599"/>
    </source>
</evidence>
<keyword evidence="14" id="KW-1185">Reference proteome</keyword>
<organism evidence="13 14">
    <name type="scientific">Schizosaccharomyces octosporus (strain yFS286)</name>
    <name type="common">Fission yeast</name>
    <name type="synonym">Octosporomyces octosporus</name>
    <dbReference type="NCBI Taxonomy" id="483514"/>
    <lineage>
        <taxon>Eukaryota</taxon>
        <taxon>Fungi</taxon>
        <taxon>Dikarya</taxon>
        <taxon>Ascomycota</taxon>
        <taxon>Taphrinomycotina</taxon>
        <taxon>Schizosaccharomycetes</taxon>
        <taxon>Schizosaccharomycetales</taxon>
        <taxon>Schizosaccharomycetaceae</taxon>
        <taxon>Schizosaccharomyces</taxon>
    </lineage>
</organism>
<dbReference type="GO" id="GO:0050136">
    <property type="term" value="F:NADH dehydrogenase (quinone) (non-electrogenic) activity"/>
    <property type="evidence" value="ECO:0007669"/>
    <property type="project" value="UniProtKB-EC"/>
</dbReference>
<proteinExistence type="inferred from homology"/>
<dbReference type="InterPro" id="IPR045024">
    <property type="entry name" value="NDH-2"/>
</dbReference>
<keyword evidence="6" id="KW-0560">Oxidoreductase</keyword>
<feature type="compositionally biased region" description="Low complexity" evidence="10">
    <location>
        <begin position="48"/>
        <end position="65"/>
    </location>
</feature>
<feature type="region of interest" description="Disordered" evidence="10">
    <location>
        <begin position="42"/>
        <end position="65"/>
    </location>
</feature>
<dbReference type="AlphaFoldDB" id="S9PU92"/>
<evidence type="ECO:0000256" key="2">
    <source>
        <dbReference type="ARBA" id="ARBA00012637"/>
    </source>
</evidence>
<dbReference type="eggNOG" id="KOG2495">
    <property type="taxonomic scope" value="Eukaryota"/>
</dbReference>
<dbReference type="EC" id="1.6.5.9" evidence="2"/>
<evidence type="ECO:0000259" key="11">
    <source>
        <dbReference type="Pfam" id="PF07992"/>
    </source>
</evidence>
<evidence type="ECO:0000313" key="14">
    <source>
        <dbReference type="Proteomes" id="UP000016088"/>
    </source>
</evidence>
<feature type="domain" description="External alternative NADH-ubiquinone oxidoreductase-like C-terminal" evidence="12">
    <location>
        <begin position="496"/>
        <end position="562"/>
    </location>
</feature>
<evidence type="ECO:0000256" key="9">
    <source>
        <dbReference type="ARBA" id="ARBA00049010"/>
    </source>
</evidence>
<evidence type="ECO:0000256" key="4">
    <source>
        <dbReference type="ARBA" id="ARBA00022827"/>
    </source>
</evidence>
<dbReference type="VEuPathDB" id="FungiDB:SOCG_00458"/>
<reference evidence="13 14" key="1">
    <citation type="journal article" date="2011" name="Science">
        <title>Comparative functional genomics of the fission yeasts.</title>
        <authorList>
            <person name="Rhind N."/>
            <person name="Chen Z."/>
            <person name="Yassour M."/>
            <person name="Thompson D.A."/>
            <person name="Haas B.J."/>
            <person name="Habib N."/>
            <person name="Wapinski I."/>
            <person name="Roy S."/>
            <person name="Lin M.F."/>
            <person name="Heiman D.I."/>
            <person name="Young S.K."/>
            <person name="Furuya K."/>
            <person name="Guo Y."/>
            <person name="Pidoux A."/>
            <person name="Chen H.M."/>
            <person name="Robbertse B."/>
            <person name="Goldberg J.M."/>
            <person name="Aoki K."/>
            <person name="Bayne E.H."/>
            <person name="Berlin A.M."/>
            <person name="Desjardins C.A."/>
            <person name="Dobbs E."/>
            <person name="Dukaj L."/>
            <person name="Fan L."/>
            <person name="FitzGerald M.G."/>
            <person name="French C."/>
            <person name="Gujja S."/>
            <person name="Hansen K."/>
            <person name="Keifenheim D."/>
            <person name="Levin J.Z."/>
            <person name="Mosher R.A."/>
            <person name="Mueller C.A."/>
            <person name="Pfiffner J."/>
            <person name="Priest M."/>
            <person name="Russ C."/>
            <person name="Smialowska A."/>
            <person name="Swoboda P."/>
            <person name="Sykes S.M."/>
            <person name="Vaughn M."/>
            <person name="Vengrova S."/>
            <person name="Yoder R."/>
            <person name="Zeng Q."/>
            <person name="Allshire R."/>
            <person name="Baulcombe D."/>
            <person name="Birren B.W."/>
            <person name="Brown W."/>
            <person name="Ekwall K."/>
            <person name="Kellis M."/>
            <person name="Leatherwood J."/>
            <person name="Levin H."/>
            <person name="Margalit H."/>
            <person name="Martienssen R."/>
            <person name="Nieduszynski C.A."/>
            <person name="Spatafora J.W."/>
            <person name="Friedman N."/>
            <person name="Dalgaard J.Z."/>
            <person name="Baumann P."/>
            <person name="Niki H."/>
            <person name="Regev A."/>
            <person name="Nusbaum C."/>
        </authorList>
    </citation>
    <scope>NUCLEOTIDE SEQUENCE [LARGE SCALE GENOMIC DNA]</scope>
    <source>
        <strain evidence="14">yFS286</strain>
    </source>
</reference>
<comment type="catalytic activity">
    <reaction evidence="8">
        <text>a quinone + NADH + H(+) = a quinol + NAD(+)</text>
        <dbReference type="Rhea" id="RHEA:46160"/>
        <dbReference type="ChEBI" id="CHEBI:15378"/>
        <dbReference type="ChEBI" id="CHEBI:24646"/>
        <dbReference type="ChEBI" id="CHEBI:57540"/>
        <dbReference type="ChEBI" id="CHEBI:57945"/>
        <dbReference type="ChEBI" id="CHEBI:132124"/>
        <dbReference type="EC" id="1.6.5.9"/>
    </reaction>
</comment>
<comment type="similarity">
    <text evidence="1">Belongs to the NADH dehydrogenase family.</text>
</comment>
<keyword evidence="5" id="KW-0809">Transit peptide</keyword>
<dbReference type="Proteomes" id="UP000016088">
    <property type="component" value="Unassembled WGS sequence"/>
</dbReference>
<evidence type="ECO:0000256" key="1">
    <source>
        <dbReference type="ARBA" id="ARBA00005272"/>
    </source>
</evidence>
<dbReference type="InterPro" id="IPR036188">
    <property type="entry name" value="FAD/NAD-bd_sf"/>
</dbReference>
<protein>
    <recommendedName>
        <fullName evidence="2">NADH:ubiquinone reductase (non-electrogenic)</fullName>
        <ecNumber evidence="2">1.6.5.9</ecNumber>
    </recommendedName>
</protein>
<evidence type="ECO:0000256" key="7">
    <source>
        <dbReference type="ARBA" id="ARBA00023027"/>
    </source>
</evidence>
<evidence type="ECO:0000313" key="13">
    <source>
        <dbReference type="EMBL" id="EPX72696.1"/>
    </source>
</evidence>
<evidence type="ECO:0000256" key="5">
    <source>
        <dbReference type="ARBA" id="ARBA00022946"/>
    </source>
</evidence>
<dbReference type="RefSeq" id="XP_013018332.1">
    <property type="nucleotide sequence ID" value="XM_013162878.1"/>
</dbReference>
<gene>
    <name evidence="13" type="ORF">SOCG_00458</name>
</gene>
<keyword evidence="7" id="KW-0520">NAD</keyword>
<evidence type="ECO:0000259" key="12">
    <source>
        <dbReference type="Pfam" id="PF22366"/>
    </source>
</evidence>
<dbReference type="PANTHER" id="PTHR43706">
    <property type="entry name" value="NADH DEHYDROGENASE"/>
    <property type="match status" value="1"/>
</dbReference>
<dbReference type="Gene3D" id="3.50.50.100">
    <property type="match status" value="1"/>
</dbReference>
<keyword evidence="4" id="KW-0274">FAD</keyword>
<dbReference type="InterPro" id="IPR023753">
    <property type="entry name" value="FAD/NAD-binding_dom"/>
</dbReference>
<evidence type="ECO:0000256" key="10">
    <source>
        <dbReference type="SAM" id="MobiDB-lite"/>
    </source>
</evidence>
<sequence length="566" mass="63415">MTFAKLFSQSLNRRVAGFRSPFVNSSSPSALAPKTRFFNTSRPRANASSSSPSSSSKPSPSSGKSVWKITKRVGLGFIAASVLYYGLSVYRFRHPDEKQPLPDPTKKTLVILGAGWGATSILRTIDSSLYNVVVVSPRNYFLFTSLLPSTATGSVHSRSIVQPIRYLLRHKSHFVKFYEAECTDVDKDGKTVEIRRQTSDGQELVEKINYDYLVCSVGAETQTFGIPGIEEHGCFLKEMWDSQKIRTRIMKCLEQAQFKDLDPETRRRYVHFVVVGGGPTGMEFAGEMADFIKDDLKSWFPELANDFSVTLIEALPSVLPMFSSKLREYTKSLFARTNINIRTNTALKEVTADSIIVEVKDPEGNKVEESIPFGLLVWAGGNRPRPLINKIIHSLEEQTNRRGLIVDDYMQVKGMQDVFALGDCTSTAYAPTAQVASQQGAFLGQLFNKLGSLDFEKPRVDRYIAVGEELDSAALISLANEKHASTKVFRPFKYSHQGSLAYIGHEKAIADLNVPFLDKQIHASGYLAFFFWRSAYLSELYSLRNRTNVMLDWIRTSLFGRDISSI</sequence>
<dbReference type="PRINTS" id="PR00368">
    <property type="entry name" value="FADPNR"/>
</dbReference>
<evidence type="ECO:0000256" key="3">
    <source>
        <dbReference type="ARBA" id="ARBA00022630"/>
    </source>
</evidence>
<dbReference type="InterPro" id="IPR054585">
    <property type="entry name" value="NDH2-like_C"/>
</dbReference>
<dbReference type="OrthoDB" id="3244603at2759"/>
<feature type="domain" description="FAD/NAD(P)-binding" evidence="11">
    <location>
        <begin position="108"/>
        <end position="440"/>
    </location>
</feature>
<keyword evidence="3" id="KW-0285">Flavoprotein</keyword>
<dbReference type="PANTHER" id="PTHR43706:SF47">
    <property type="entry name" value="EXTERNAL NADH-UBIQUINONE OXIDOREDUCTASE 1, MITOCHONDRIAL-RELATED"/>
    <property type="match status" value="1"/>
</dbReference>
<comment type="catalytic activity">
    <reaction evidence="9">
        <text>a ubiquinone + NADH + H(+) = a ubiquinol + NAD(+)</text>
        <dbReference type="Rhea" id="RHEA:23152"/>
        <dbReference type="Rhea" id="RHEA-COMP:9565"/>
        <dbReference type="Rhea" id="RHEA-COMP:9566"/>
        <dbReference type="ChEBI" id="CHEBI:15378"/>
        <dbReference type="ChEBI" id="CHEBI:16389"/>
        <dbReference type="ChEBI" id="CHEBI:17976"/>
        <dbReference type="ChEBI" id="CHEBI:57540"/>
        <dbReference type="ChEBI" id="CHEBI:57945"/>
    </reaction>
</comment>
<dbReference type="GeneID" id="25029442"/>
<dbReference type="Pfam" id="PF22366">
    <property type="entry name" value="NDH2_C"/>
    <property type="match status" value="1"/>
</dbReference>
<name>S9PU92_SCHOY</name>
<dbReference type="EMBL" id="KE503207">
    <property type="protein sequence ID" value="EPX72696.1"/>
    <property type="molecule type" value="Genomic_DNA"/>
</dbReference>
<evidence type="ECO:0000256" key="6">
    <source>
        <dbReference type="ARBA" id="ARBA00023002"/>
    </source>
</evidence>
<dbReference type="SUPFAM" id="SSF51905">
    <property type="entry name" value="FAD/NAD(P)-binding domain"/>
    <property type="match status" value="2"/>
</dbReference>
<dbReference type="HOGENOM" id="CLU_021377_1_0_1"/>
<dbReference type="Pfam" id="PF07992">
    <property type="entry name" value="Pyr_redox_2"/>
    <property type="match status" value="1"/>
</dbReference>
<accession>S9PU92</accession>